<evidence type="ECO:0000259" key="3">
    <source>
        <dbReference type="PROSITE" id="PS50894"/>
    </source>
</evidence>
<dbReference type="RefSeq" id="WP_269422962.1">
    <property type="nucleotide sequence ID" value="NZ_JAPWGY010000002.1"/>
</dbReference>
<dbReference type="Gene3D" id="1.20.120.160">
    <property type="entry name" value="HPT domain"/>
    <property type="match status" value="1"/>
</dbReference>
<dbReference type="InterPro" id="IPR008207">
    <property type="entry name" value="Sig_transdc_His_kin_Hpt_dom"/>
</dbReference>
<evidence type="ECO:0000256" key="2">
    <source>
        <dbReference type="PROSITE-ProRule" id="PRU00110"/>
    </source>
</evidence>
<dbReference type="Pfam" id="PF01627">
    <property type="entry name" value="Hpt"/>
    <property type="match status" value="1"/>
</dbReference>
<dbReference type="Proteomes" id="UP001069802">
    <property type="component" value="Unassembled WGS sequence"/>
</dbReference>
<name>A0ABT4LLE2_9PROT</name>
<organism evidence="4 5">
    <name type="scientific">Kiloniella laminariae</name>
    <dbReference type="NCBI Taxonomy" id="454162"/>
    <lineage>
        <taxon>Bacteria</taxon>
        <taxon>Pseudomonadati</taxon>
        <taxon>Pseudomonadota</taxon>
        <taxon>Alphaproteobacteria</taxon>
        <taxon>Rhodospirillales</taxon>
        <taxon>Kiloniellaceae</taxon>
        <taxon>Kiloniella</taxon>
    </lineage>
</organism>
<evidence type="ECO:0000256" key="1">
    <source>
        <dbReference type="ARBA" id="ARBA00023012"/>
    </source>
</evidence>
<comment type="caution">
    <text evidence="4">The sequence shown here is derived from an EMBL/GenBank/DDBJ whole genome shotgun (WGS) entry which is preliminary data.</text>
</comment>
<dbReference type="EMBL" id="JAPWGY010000002">
    <property type="protein sequence ID" value="MCZ4280782.1"/>
    <property type="molecule type" value="Genomic_DNA"/>
</dbReference>
<protein>
    <submittedName>
        <fullName evidence="4">Hpt domain-containing protein</fullName>
    </submittedName>
</protein>
<proteinExistence type="predicted"/>
<gene>
    <name evidence="4" type="ORF">O4H49_08335</name>
</gene>
<dbReference type="PROSITE" id="PS50894">
    <property type="entry name" value="HPT"/>
    <property type="match status" value="1"/>
</dbReference>
<evidence type="ECO:0000313" key="5">
    <source>
        <dbReference type="Proteomes" id="UP001069802"/>
    </source>
</evidence>
<reference evidence="4" key="1">
    <citation type="submission" date="2022-12" db="EMBL/GenBank/DDBJ databases">
        <title>Bacterial isolates from different developmental stages of Nematostella vectensis.</title>
        <authorList>
            <person name="Fraune S."/>
        </authorList>
    </citation>
    <scope>NUCLEOTIDE SEQUENCE</scope>
    <source>
        <strain evidence="4">G21630-S1</strain>
    </source>
</reference>
<feature type="domain" description="HPt" evidence="3">
    <location>
        <begin position="24"/>
        <end position="117"/>
    </location>
</feature>
<sequence length="117" mass="13055">MSSRNDDLPIRENKVIQALSVEVGEETIPFLLERFVLDLETHLPVVVKAARAGDATPLERESHTLKSVSGTFGALRLQQLMTRINECCRHGDFKEALIHAERVEAIGKLTLEAFQST</sequence>
<keyword evidence="5" id="KW-1185">Reference proteome</keyword>
<accession>A0ABT4LLE2</accession>
<keyword evidence="1" id="KW-0902">Two-component regulatory system</keyword>
<keyword evidence="2" id="KW-0597">Phosphoprotein</keyword>
<dbReference type="SUPFAM" id="SSF47226">
    <property type="entry name" value="Histidine-containing phosphotransfer domain, HPT domain"/>
    <property type="match status" value="1"/>
</dbReference>
<evidence type="ECO:0000313" key="4">
    <source>
        <dbReference type="EMBL" id="MCZ4280782.1"/>
    </source>
</evidence>
<feature type="modified residue" description="Phosphohistidine" evidence="2">
    <location>
        <position position="63"/>
    </location>
</feature>
<dbReference type="InterPro" id="IPR036641">
    <property type="entry name" value="HPT_dom_sf"/>
</dbReference>